<sequence length="115" mass="12484">MSAVADETETASQEAPAQAAAAPDGTADAVVAERGFRKVREGLVVSDKMTKTVVVAVEDRVQHPLYGKTIRRTKKIKAHDESGTTGVGDRVLLMETRPLSATKRWRIVQVLEKAK</sequence>
<dbReference type="GO" id="GO:0022627">
    <property type="term" value="C:cytosolic small ribosomal subunit"/>
    <property type="evidence" value="ECO:0007669"/>
    <property type="project" value="UniProtKB-UniRule"/>
</dbReference>
<dbReference type="Gene3D" id="2.40.50.140">
    <property type="entry name" value="Nucleic acid-binding proteins"/>
    <property type="match status" value="1"/>
</dbReference>
<dbReference type="PROSITE" id="PS00056">
    <property type="entry name" value="RIBOSOMAL_S17"/>
    <property type="match status" value="1"/>
</dbReference>
<comment type="function">
    <text evidence="6">One of the primary rRNA binding proteins, it binds specifically to the 5'-end of 16S ribosomal RNA.</text>
</comment>
<dbReference type="AlphaFoldDB" id="A0A6F8M2F3"/>
<evidence type="ECO:0000256" key="2">
    <source>
        <dbReference type="ARBA" id="ARBA00022730"/>
    </source>
</evidence>
<keyword evidence="5 6" id="KW-0687">Ribonucleoprotein</keyword>
<dbReference type="CDD" id="cd00364">
    <property type="entry name" value="Ribosomal_uS17"/>
    <property type="match status" value="1"/>
</dbReference>
<comment type="subunit">
    <text evidence="6">Part of the 30S ribosomal subunit.</text>
</comment>
<evidence type="ECO:0000313" key="9">
    <source>
        <dbReference type="EMBL" id="AYF61037.1"/>
    </source>
</evidence>
<dbReference type="Pfam" id="PF00366">
    <property type="entry name" value="Ribosomal_S17"/>
    <property type="match status" value="1"/>
</dbReference>
<reference evidence="9" key="1">
    <citation type="submission" date="2018-02" db="EMBL/GenBank/DDBJ databases">
        <authorList>
            <person name="Briolay J."/>
        </authorList>
    </citation>
    <scope>NUCLEOTIDE SEQUENCE</scope>
</reference>
<protein>
    <recommendedName>
        <fullName evidence="6">Small ribosomal subunit protein uS17</fullName>
    </recommendedName>
</protein>
<dbReference type="GO" id="GO:0003735">
    <property type="term" value="F:structural constituent of ribosome"/>
    <property type="evidence" value="ECO:0007669"/>
    <property type="project" value="UniProtKB-UniRule"/>
</dbReference>
<evidence type="ECO:0000256" key="4">
    <source>
        <dbReference type="ARBA" id="ARBA00022980"/>
    </source>
</evidence>
<proteinExistence type="inferred from homology"/>
<name>A0A6F8M2F3_9ACTN</name>
<evidence type="ECO:0000256" key="6">
    <source>
        <dbReference type="HAMAP-Rule" id="MF_01345"/>
    </source>
</evidence>
<dbReference type="InterPro" id="IPR019979">
    <property type="entry name" value="Ribosomal_uS17_CS"/>
</dbReference>
<dbReference type="SUPFAM" id="SSF50249">
    <property type="entry name" value="Nucleic acid-binding proteins"/>
    <property type="match status" value="1"/>
</dbReference>
<dbReference type="GO" id="GO:0019843">
    <property type="term" value="F:rRNA binding"/>
    <property type="evidence" value="ECO:0007669"/>
    <property type="project" value="UniProtKB-UniRule"/>
</dbReference>
<comment type="similarity">
    <text evidence="1 6 7">Belongs to the universal ribosomal protein uS17 family.</text>
</comment>
<feature type="compositionally biased region" description="Low complexity" evidence="8">
    <location>
        <begin position="10"/>
        <end position="26"/>
    </location>
</feature>
<dbReference type="InterPro" id="IPR000266">
    <property type="entry name" value="Ribosomal_uS17"/>
</dbReference>
<keyword evidence="3 6" id="KW-0694">RNA-binding</keyword>
<dbReference type="InterPro" id="IPR012340">
    <property type="entry name" value="NA-bd_OB-fold"/>
</dbReference>
<evidence type="ECO:0000256" key="7">
    <source>
        <dbReference type="RuleBase" id="RU003872"/>
    </source>
</evidence>
<organism evidence="9">
    <name type="scientific">uncultured Frankia sp</name>
    <dbReference type="NCBI Taxonomy" id="181582"/>
    <lineage>
        <taxon>Bacteria</taxon>
        <taxon>Bacillati</taxon>
        <taxon>Actinomycetota</taxon>
        <taxon>Actinomycetes</taxon>
        <taxon>Frankiales</taxon>
        <taxon>Frankiaceae</taxon>
        <taxon>Frankia</taxon>
        <taxon>environmental samples</taxon>
    </lineage>
</organism>
<dbReference type="PANTHER" id="PTHR10744:SF1">
    <property type="entry name" value="SMALL RIBOSOMAL SUBUNIT PROTEIN US17M"/>
    <property type="match status" value="1"/>
</dbReference>
<dbReference type="NCBIfam" id="TIGR03635">
    <property type="entry name" value="uS17_bact"/>
    <property type="match status" value="1"/>
</dbReference>
<dbReference type="EMBL" id="MG958462">
    <property type="protein sequence ID" value="AYF61037.1"/>
    <property type="molecule type" value="Genomic_DNA"/>
</dbReference>
<dbReference type="GO" id="GO:0006412">
    <property type="term" value="P:translation"/>
    <property type="evidence" value="ECO:0007669"/>
    <property type="project" value="UniProtKB-UniRule"/>
</dbReference>
<keyword evidence="4 6" id="KW-0689">Ribosomal protein</keyword>
<evidence type="ECO:0000256" key="1">
    <source>
        <dbReference type="ARBA" id="ARBA00010254"/>
    </source>
</evidence>
<gene>
    <name evidence="6 9" type="primary">rpsQ</name>
    <name evidence="9" type="ORF">PJPOAEBK_00019</name>
</gene>
<dbReference type="InterPro" id="IPR019984">
    <property type="entry name" value="Ribosomal_uS17_bact/chlr"/>
</dbReference>
<evidence type="ECO:0000256" key="8">
    <source>
        <dbReference type="SAM" id="MobiDB-lite"/>
    </source>
</evidence>
<dbReference type="NCBIfam" id="NF004123">
    <property type="entry name" value="PRK05610.1"/>
    <property type="match status" value="1"/>
</dbReference>
<dbReference type="PRINTS" id="PR00973">
    <property type="entry name" value="RIBOSOMALS17"/>
</dbReference>
<dbReference type="HAMAP" id="MF_01345_B">
    <property type="entry name" value="Ribosomal_uS17_B"/>
    <property type="match status" value="1"/>
</dbReference>
<evidence type="ECO:0000256" key="3">
    <source>
        <dbReference type="ARBA" id="ARBA00022884"/>
    </source>
</evidence>
<accession>A0A6F8M2F3</accession>
<dbReference type="PANTHER" id="PTHR10744">
    <property type="entry name" value="40S RIBOSOMAL PROTEIN S11 FAMILY MEMBER"/>
    <property type="match status" value="1"/>
</dbReference>
<keyword evidence="2 6" id="KW-0699">rRNA-binding</keyword>
<evidence type="ECO:0000256" key="5">
    <source>
        <dbReference type="ARBA" id="ARBA00023274"/>
    </source>
</evidence>
<feature type="region of interest" description="Disordered" evidence="8">
    <location>
        <begin position="1"/>
        <end position="26"/>
    </location>
</feature>
<reference evidence="9" key="2">
    <citation type="submission" date="2020-03" db="EMBL/GenBank/DDBJ databases">
        <title>Sequencing the whole spectinomycin operon, new perspectives for prokaryotic systematics.</title>
        <authorList>
            <person name="Flandrois J.-P."/>
        </authorList>
    </citation>
    <scope>NUCLEOTIDE SEQUENCE</scope>
</reference>